<feature type="region of interest" description="Disordered" evidence="5">
    <location>
        <begin position="46"/>
        <end position="69"/>
    </location>
</feature>
<keyword evidence="8" id="KW-1185">Reference proteome</keyword>
<dbReference type="Pfam" id="PF00320">
    <property type="entry name" value="GATA"/>
    <property type="match status" value="1"/>
</dbReference>
<evidence type="ECO:0000256" key="4">
    <source>
        <dbReference type="PROSITE-ProRule" id="PRU00094"/>
    </source>
</evidence>
<dbReference type="PANTHER" id="PTHR45658">
    <property type="entry name" value="GATA TRANSCRIPTION FACTOR"/>
    <property type="match status" value="1"/>
</dbReference>
<accession>A0A4P9Y7E5</accession>
<evidence type="ECO:0000256" key="3">
    <source>
        <dbReference type="ARBA" id="ARBA00022833"/>
    </source>
</evidence>
<dbReference type="AlphaFoldDB" id="A0A4P9Y7E5"/>
<dbReference type="Proteomes" id="UP000267251">
    <property type="component" value="Unassembled WGS sequence"/>
</dbReference>
<sequence>ASSESRMCSQCGKTQSAEWRRGPEGKGTLCNACGLRWAKECRLKDLTSSSGEASQGLSSAGKGKRTRQV</sequence>
<evidence type="ECO:0000256" key="5">
    <source>
        <dbReference type="SAM" id="MobiDB-lite"/>
    </source>
</evidence>
<evidence type="ECO:0000313" key="8">
    <source>
        <dbReference type="Proteomes" id="UP000267251"/>
    </source>
</evidence>
<dbReference type="Gene3D" id="3.30.50.10">
    <property type="entry name" value="Erythroid Transcription Factor GATA-1, subunit A"/>
    <property type="match status" value="1"/>
</dbReference>
<evidence type="ECO:0000259" key="6">
    <source>
        <dbReference type="PROSITE" id="PS50114"/>
    </source>
</evidence>
<feature type="compositionally biased region" description="Polar residues" evidence="5">
    <location>
        <begin position="1"/>
        <end position="17"/>
    </location>
</feature>
<dbReference type="GO" id="GO:0006355">
    <property type="term" value="P:regulation of DNA-templated transcription"/>
    <property type="evidence" value="ECO:0007669"/>
    <property type="project" value="InterPro"/>
</dbReference>
<dbReference type="OrthoDB" id="2162994at2759"/>
<keyword evidence="2 4" id="KW-0863">Zinc-finger</keyword>
<proteinExistence type="predicted"/>
<evidence type="ECO:0000313" key="7">
    <source>
        <dbReference type="EMBL" id="RKP14953.1"/>
    </source>
</evidence>
<dbReference type="InterPro" id="IPR051140">
    <property type="entry name" value="GATA_TF"/>
</dbReference>
<dbReference type="GO" id="GO:0043565">
    <property type="term" value="F:sequence-specific DNA binding"/>
    <property type="evidence" value="ECO:0007669"/>
    <property type="project" value="InterPro"/>
</dbReference>
<dbReference type="GO" id="GO:0008270">
    <property type="term" value="F:zinc ion binding"/>
    <property type="evidence" value="ECO:0007669"/>
    <property type="project" value="UniProtKB-KW"/>
</dbReference>
<feature type="domain" description="GATA-type" evidence="6">
    <location>
        <begin position="2"/>
        <end position="35"/>
    </location>
</feature>
<keyword evidence="1" id="KW-0479">Metal-binding</keyword>
<protein>
    <recommendedName>
        <fullName evidence="6">GATA-type domain-containing protein</fullName>
    </recommendedName>
</protein>
<dbReference type="CDD" id="cd00202">
    <property type="entry name" value="ZnF_GATA"/>
    <property type="match status" value="1"/>
</dbReference>
<reference evidence="8" key="1">
    <citation type="journal article" date="2018" name="Nat. Microbiol.">
        <title>Leveraging single-cell genomics to expand the fungal tree of life.</title>
        <authorList>
            <person name="Ahrendt S.R."/>
            <person name="Quandt C.A."/>
            <person name="Ciobanu D."/>
            <person name="Clum A."/>
            <person name="Salamov A."/>
            <person name="Andreopoulos B."/>
            <person name="Cheng J.F."/>
            <person name="Woyke T."/>
            <person name="Pelin A."/>
            <person name="Henrissat B."/>
            <person name="Reynolds N.K."/>
            <person name="Benny G.L."/>
            <person name="Smith M.E."/>
            <person name="James T.Y."/>
            <person name="Grigoriev I.V."/>
        </authorList>
    </citation>
    <scope>NUCLEOTIDE SEQUENCE [LARGE SCALE GENOMIC DNA]</scope>
</reference>
<dbReference type="PROSITE" id="PS00344">
    <property type="entry name" value="GATA_ZN_FINGER_1"/>
    <property type="match status" value="1"/>
</dbReference>
<feature type="compositionally biased region" description="Low complexity" evidence="5">
    <location>
        <begin position="48"/>
        <end position="61"/>
    </location>
</feature>
<dbReference type="SMART" id="SM00401">
    <property type="entry name" value="ZnF_GATA"/>
    <property type="match status" value="1"/>
</dbReference>
<evidence type="ECO:0000256" key="2">
    <source>
        <dbReference type="ARBA" id="ARBA00022771"/>
    </source>
</evidence>
<dbReference type="EMBL" id="KZ987772">
    <property type="protein sequence ID" value="RKP14953.1"/>
    <property type="molecule type" value="Genomic_DNA"/>
</dbReference>
<evidence type="ECO:0000256" key="1">
    <source>
        <dbReference type="ARBA" id="ARBA00022723"/>
    </source>
</evidence>
<organism evidence="7 8">
    <name type="scientific">Piptocephalis cylindrospora</name>
    <dbReference type="NCBI Taxonomy" id="1907219"/>
    <lineage>
        <taxon>Eukaryota</taxon>
        <taxon>Fungi</taxon>
        <taxon>Fungi incertae sedis</taxon>
        <taxon>Zoopagomycota</taxon>
        <taxon>Zoopagomycotina</taxon>
        <taxon>Zoopagomycetes</taxon>
        <taxon>Zoopagales</taxon>
        <taxon>Piptocephalidaceae</taxon>
        <taxon>Piptocephalis</taxon>
    </lineage>
</organism>
<gene>
    <name evidence="7" type="ORF">BJ684DRAFT_18672</name>
</gene>
<feature type="non-terminal residue" evidence="7">
    <location>
        <position position="1"/>
    </location>
</feature>
<dbReference type="InterPro" id="IPR000679">
    <property type="entry name" value="Znf_GATA"/>
</dbReference>
<keyword evidence="3" id="KW-0862">Zinc</keyword>
<dbReference type="InterPro" id="IPR013088">
    <property type="entry name" value="Znf_NHR/GATA"/>
</dbReference>
<dbReference type="SUPFAM" id="SSF57716">
    <property type="entry name" value="Glucocorticoid receptor-like (DNA-binding domain)"/>
    <property type="match status" value="1"/>
</dbReference>
<name>A0A4P9Y7E5_9FUNG</name>
<dbReference type="PROSITE" id="PS50114">
    <property type="entry name" value="GATA_ZN_FINGER_2"/>
    <property type="match status" value="1"/>
</dbReference>
<dbReference type="PANTHER" id="PTHR45658:SF18">
    <property type="entry name" value="PROTEIN GAT2"/>
    <property type="match status" value="1"/>
</dbReference>
<feature type="region of interest" description="Disordered" evidence="5">
    <location>
        <begin position="1"/>
        <end position="22"/>
    </location>
</feature>